<reference evidence="2" key="1">
    <citation type="journal article" date="2014" name="Int. J. Syst. Evol. Microbiol.">
        <title>Complete genome sequence of Corynebacterium casei LMG S-19264T (=DSM 44701T), isolated from a smear-ripened cheese.</title>
        <authorList>
            <consortium name="US DOE Joint Genome Institute (JGI-PGF)"/>
            <person name="Walter F."/>
            <person name="Albersmeier A."/>
            <person name="Kalinowski J."/>
            <person name="Ruckert C."/>
        </authorList>
    </citation>
    <scope>NUCLEOTIDE SEQUENCE</scope>
    <source>
        <strain evidence="2">JCM 31740</strain>
    </source>
</reference>
<dbReference type="Proteomes" id="UP000616143">
    <property type="component" value="Unassembled WGS sequence"/>
</dbReference>
<reference evidence="3" key="2">
    <citation type="submission" date="2018-04" db="EMBL/GenBank/DDBJ databases">
        <title>Complete genome sequence of Sulfodiicoccus acidiphilus strain HS-1.</title>
        <authorList>
            <person name="Sakai H.D."/>
            <person name="Kurosawa N."/>
        </authorList>
    </citation>
    <scope>NUCLEOTIDE SEQUENCE [LARGE SCALE GENOMIC DNA]</scope>
    <source>
        <strain evidence="3">HS-1</strain>
    </source>
</reference>
<evidence type="ECO:0000313" key="1">
    <source>
        <dbReference type="EMBL" id="BBD71719.1"/>
    </source>
</evidence>
<reference evidence="1" key="3">
    <citation type="journal article" date="2019" name="BMC Res. Notes">
        <title>Complete genome sequence of the Sulfodiicoccus acidiphilus strain HS-1T, the first crenarchaeon that lacks polB3, isolated from an acidic hot spring in Ohwaku-dani, Hakone, Japan.</title>
        <authorList>
            <person name="Sakai H.D."/>
            <person name="Kurosawa N."/>
        </authorList>
    </citation>
    <scope>NUCLEOTIDE SEQUENCE</scope>
    <source>
        <strain evidence="1">HS-1</strain>
    </source>
</reference>
<dbReference type="Proteomes" id="UP000276741">
    <property type="component" value="Chromosome"/>
</dbReference>
<dbReference type="EMBL" id="AP018553">
    <property type="protein sequence ID" value="BBD71719.1"/>
    <property type="molecule type" value="Genomic_DNA"/>
</dbReference>
<evidence type="ECO:0008006" key="4">
    <source>
        <dbReference type="Google" id="ProtNLM"/>
    </source>
</evidence>
<reference evidence="2" key="4">
    <citation type="submission" date="2020-09" db="EMBL/GenBank/DDBJ databases">
        <authorList>
            <person name="Sun Q."/>
            <person name="Ohkuma M."/>
        </authorList>
    </citation>
    <scope>NUCLEOTIDE SEQUENCE</scope>
    <source>
        <strain evidence="2">JCM 31740</strain>
    </source>
</reference>
<dbReference type="AlphaFoldDB" id="A0A348B0L7"/>
<sequence>MEEIKSVLSAIRDGALNPGDVVVKTGLPRYEVLAVFHVLEGLGLIRQIYSKGSHKVFKLTDKGLEILQALEKGSNVTITVVVDQEEA</sequence>
<dbReference type="SUPFAM" id="SSF46785">
    <property type="entry name" value="Winged helix' DNA-binding domain"/>
    <property type="match status" value="1"/>
</dbReference>
<name>A0A348B0L7_9CREN</name>
<accession>A0A348B0L7</accession>
<gene>
    <name evidence="2" type="ORF">GCM10007116_00380</name>
    <name evidence="1" type="ORF">HS1genome_0108</name>
</gene>
<dbReference type="Gene3D" id="1.10.10.10">
    <property type="entry name" value="Winged helix-like DNA-binding domain superfamily/Winged helix DNA-binding domain"/>
    <property type="match status" value="1"/>
</dbReference>
<dbReference type="KEGG" id="sacd:HS1genome_0108"/>
<proteinExistence type="predicted"/>
<dbReference type="InterPro" id="IPR036388">
    <property type="entry name" value="WH-like_DNA-bd_sf"/>
</dbReference>
<evidence type="ECO:0000313" key="3">
    <source>
        <dbReference type="Proteomes" id="UP000276741"/>
    </source>
</evidence>
<organism evidence="1 3">
    <name type="scientific">Sulfodiicoccus acidiphilus</name>
    <dbReference type="NCBI Taxonomy" id="1670455"/>
    <lineage>
        <taxon>Archaea</taxon>
        <taxon>Thermoproteota</taxon>
        <taxon>Thermoprotei</taxon>
        <taxon>Sulfolobales</taxon>
        <taxon>Sulfolobaceae</taxon>
        <taxon>Sulfodiicoccus</taxon>
    </lineage>
</organism>
<evidence type="ECO:0000313" key="2">
    <source>
        <dbReference type="EMBL" id="GGT86368.1"/>
    </source>
</evidence>
<dbReference type="EMBL" id="BMQS01000001">
    <property type="protein sequence ID" value="GGT86368.1"/>
    <property type="molecule type" value="Genomic_DNA"/>
</dbReference>
<dbReference type="OrthoDB" id="46233at2157"/>
<dbReference type="RefSeq" id="WP_126449051.1">
    <property type="nucleotide sequence ID" value="NZ_AP018553.1"/>
</dbReference>
<dbReference type="GeneID" id="38665599"/>
<keyword evidence="3" id="KW-1185">Reference proteome</keyword>
<protein>
    <recommendedName>
        <fullName evidence="4">ArnR1-like winged helix-turn-helix domain-containing protein</fullName>
    </recommendedName>
</protein>
<dbReference type="InterPro" id="IPR036390">
    <property type="entry name" value="WH_DNA-bd_sf"/>
</dbReference>